<evidence type="ECO:0000313" key="4">
    <source>
        <dbReference type="EMBL" id="MCH4810426.1"/>
    </source>
</evidence>
<proteinExistence type="predicted"/>
<accession>A0ABS9S2T0</accession>
<evidence type="ECO:0000256" key="2">
    <source>
        <dbReference type="ARBA" id="ARBA00023125"/>
    </source>
</evidence>
<protein>
    <submittedName>
        <fullName evidence="4">Uncharacterized protein</fullName>
    </submittedName>
</protein>
<keyword evidence="5" id="KW-1185">Reference proteome</keyword>
<dbReference type="EMBL" id="JAKVTW010000001">
    <property type="protein sequence ID" value="MCH4810426.1"/>
    <property type="molecule type" value="Genomic_DNA"/>
</dbReference>
<gene>
    <name evidence="4" type="ORF">MLE19_03685</name>
</gene>
<reference evidence="4 5" key="1">
    <citation type="submission" date="2022-03" db="EMBL/GenBank/DDBJ databases">
        <title>Genomic signatures underlying metal tolerance in selected Arctic bacterial isolates.</title>
        <authorList>
            <person name="Thomas F.A."/>
            <person name="Venkatachalam S."/>
            <person name="Krishnan K.P."/>
        </authorList>
    </citation>
    <scope>NUCLEOTIDE SEQUENCE [LARGE SCALE GENOMIC DNA]</scope>
    <source>
        <strain evidence="4 5">HM116</strain>
    </source>
</reference>
<dbReference type="InterPro" id="IPR008920">
    <property type="entry name" value="TF_FadR/GntR_C"/>
</dbReference>
<comment type="caution">
    <text evidence="4">The sequence shown here is derived from an EMBL/GenBank/DDBJ whole genome shotgun (WGS) entry which is preliminary data.</text>
</comment>
<name>A0ABS9S2T0_9GAMM</name>
<keyword evidence="3" id="KW-0804">Transcription</keyword>
<dbReference type="RefSeq" id="WP_240716705.1">
    <property type="nucleotide sequence ID" value="NZ_JAKVTW010000001.1"/>
</dbReference>
<keyword evidence="2" id="KW-0238">DNA-binding</keyword>
<dbReference type="Gene3D" id="1.20.120.530">
    <property type="entry name" value="GntR ligand-binding domain-like"/>
    <property type="match status" value="1"/>
</dbReference>
<keyword evidence="1" id="KW-0805">Transcription regulation</keyword>
<dbReference type="SUPFAM" id="SSF48008">
    <property type="entry name" value="GntR ligand-binding domain-like"/>
    <property type="match status" value="1"/>
</dbReference>
<dbReference type="Proteomes" id="UP001320609">
    <property type="component" value="Unassembled WGS sequence"/>
</dbReference>
<evidence type="ECO:0000313" key="5">
    <source>
        <dbReference type="Proteomes" id="UP001320609"/>
    </source>
</evidence>
<sequence>MQFFDKYLRYQLISLSYRGRIAADEHQALYNFAMQRDAKGAQEVLYRHLWSGTDQALATGTIAA</sequence>
<evidence type="ECO:0000256" key="1">
    <source>
        <dbReference type="ARBA" id="ARBA00023015"/>
    </source>
</evidence>
<evidence type="ECO:0000256" key="3">
    <source>
        <dbReference type="ARBA" id="ARBA00023163"/>
    </source>
</evidence>
<organism evidence="4 5">
    <name type="scientific">Vreelandella neptunia</name>
    <dbReference type="NCBI Taxonomy" id="115551"/>
    <lineage>
        <taxon>Bacteria</taxon>
        <taxon>Pseudomonadati</taxon>
        <taxon>Pseudomonadota</taxon>
        <taxon>Gammaproteobacteria</taxon>
        <taxon>Oceanospirillales</taxon>
        <taxon>Halomonadaceae</taxon>
        <taxon>Vreelandella</taxon>
    </lineage>
</organism>